<dbReference type="SUPFAM" id="SSF56349">
    <property type="entry name" value="DNA breaking-rejoining enzymes"/>
    <property type="match status" value="1"/>
</dbReference>
<evidence type="ECO:0000256" key="1">
    <source>
        <dbReference type="ARBA" id="ARBA00023125"/>
    </source>
</evidence>
<dbReference type="Pfam" id="PF00589">
    <property type="entry name" value="Phage_integrase"/>
    <property type="match status" value="1"/>
</dbReference>
<dbReference type="PANTHER" id="PTHR35617:SF3">
    <property type="entry name" value="CORE-BINDING (CB) DOMAIN-CONTAINING PROTEIN"/>
    <property type="match status" value="1"/>
</dbReference>
<gene>
    <name evidence="4" type="ORF">X777_11297</name>
</gene>
<feature type="domain" description="Tyr recombinase" evidence="3">
    <location>
        <begin position="318"/>
        <end position="526"/>
    </location>
</feature>
<dbReference type="GO" id="GO:0003677">
    <property type="term" value="F:DNA binding"/>
    <property type="evidence" value="ECO:0007669"/>
    <property type="project" value="UniProtKB-KW"/>
</dbReference>
<dbReference type="CDD" id="cd00397">
    <property type="entry name" value="DNA_BRE_C"/>
    <property type="match status" value="1"/>
</dbReference>
<dbReference type="InterPro" id="IPR043502">
    <property type="entry name" value="DNA/RNA_pol_sf"/>
</dbReference>
<dbReference type="OMA" id="CVYTVLK"/>
<evidence type="ECO:0000313" key="4">
    <source>
        <dbReference type="EMBL" id="EZA50286.1"/>
    </source>
</evidence>
<evidence type="ECO:0000259" key="3">
    <source>
        <dbReference type="PROSITE" id="PS51898"/>
    </source>
</evidence>
<dbReference type="InterPro" id="IPR011010">
    <property type="entry name" value="DNA_brk_join_enz"/>
</dbReference>
<keyword evidence="1" id="KW-0238">DNA-binding</keyword>
<dbReference type="PANTHER" id="PTHR35617">
    <property type="entry name" value="PHAGE_INTEGRASE DOMAIN-CONTAINING PROTEIN"/>
    <property type="match status" value="1"/>
</dbReference>
<dbReference type="Gene3D" id="1.10.443.10">
    <property type="entry name" value="Intergrase catalytic core"/>
    <property type="match status" value="1"/>
</dbReference>
<dbReference type="SUPFAM" id="SSF56672">
    <property type="entry name" value="DNA/RNA polymerases"/>
    <property type="match status" value="1"/>
</dbReference>
<dbReference type="GO" id="GO:0071897">
    <property type="term" value="P:DNA biosynthetic process"/>
    <property type="evidence" value="ECO:0007669"/>
    <property type="project" value="UniProtKB-ARBA"/>
</dbReference>
<dbReference type="InterPro" id="IPR002104">
    <property type="entry name" value="Integrase_catalytic"/>
</dbReference>
<dbReference type="CDD" id="cd09275">
    <property type="entry name" value="RNase_HI_RT_DIRS1"/>
    <property type="match status" value="1"/>
</dbReference>
<organism evidence="4 5">
    <name type="scientific">Ooceraea biroi</name>
    <name type="common">Clonal raider ant</name>
    <name type="synonym">Cerapachys biroi</name>
    <dbReference type="NCBI Taxonomy" id="2015173"/>
    <lineage>
        <taxon>Eukaryota</taxon>
        <taxon>Metazoa</taxon>
        <taxon>Ecdysozoa</taxon>
        <taxon>Arthropoda</taxon>
        <taxon>Hexapoda</taxon>
        <taxon>Insecta</taxon>
        <taxon>Pterygota</taxon>
        <taxon>Neoptera</taxon>
        <taxon>Endopterygota</taxon>
        <taxon>Hymenoptera</taxon>
        <taxon>Apocrita</taxon>
        <taxon>Aculeata</taxon>
        <taxon>Formicoidea</taxon>
        <taxon>Formicidae</taxon>
        <taxon>Dorylinae</taxon>
        <taxon>Ooceraea</taxon>
    </lineage>
</organism>
<evidence type="ECO:0000313" key="5">
    <source>
        <dbReference type="Proteomes" id="UP000053097"/>
    </source>
</evidence>
<dbReference type="GO" id="GO:0015074">
    <property type="term" value="P:DNA integration"/>
    <property type="evidence" value="ECO:0007669"/>
    <property type="project" value="InterPro"/>
</dbReference>
<dbReference type="InterPro" id="IPR013762">
    <property type="entry name" value="Integrase-like_cat_sf"/>
</dbReference>
<dbReference type="GO" id="GO:0006310">
    <property type="term" value="P:DNA recombination"/>
    <property type="evidence" value="ECO:0007669"/>
    <property type="project" value="UniProtKB-KW"/>
</dbReference>
<dbReference type="InterPro" id="IPR010998">
    <property type="entry name" value="Integrase_recombinase_N"/>
</dbReference>
<evidence type="ECO:0000256" key="2">
    <source>
        <dbReference type="ARBA" id="ARBA00023172"/>
    </source>
</evidence>
<sequence>MLLIAPSRQLCVENVQASVGLLEHLGFIINYNKSTVEPSQRAEFLGIIYDSTKMALELSEKKKQKMFSLLQEFTPGKVVSLRQWSSFVGFERLRYLELLKNDNNFDAKICLPERLTPELEWWKNHVGNSLNPIKQGAYKYEIFSDASTSGWGAFCDGGKARGFWTKNERRLHINRLELKAALFALKSFAKGSRNCEILLRLDNTTAVAYVNKMESFRKKGLPSSSLDIFEASLTESTHRQYAGPLKQWWSFCLDRSLDPYHPEEADVIQFLTSKFNEGAAYGTLNSIRSAISLISNNNIGQNRNISRFFKGIFMLRPAKPKYDRTWEVNIAFRKIEEWFPLHELSLDRLTKRLVFLLALCTAHRTQTLVAIKLSNIKRSSDGYEIEIPDRIKTSRPGVRQPLFVLPVFTDNPKLCIVSTIDAYIEATSKLRGEVDNLLITVKKPFKAASPATISRWIRTAMSRCSICERFTAHSTRHAATSAALKKGIDLETIRRTAGWSNNSQVFAKHYNKTIVSTKESFAKALML</sequence>
<keyword evidence="5" id="KW-1185">Reference proteome</keyword>
<dbReference type="PROSITE" id="PS51898">
    <property type="entry name" value="TYR_RECOMBINASE"/>
    <property type="match status" value="1"/>
</dbReference>
<dbReference type="OrthoDB" id="7701645at2759"/>
<dbReference type="Gene3D" id="1.10.150.130">
    <property type="match status" value="1"/>
</dbReference>
<dbReference type="Proteomes" id="UP000053097">
    <property type="component" value="Unassembled WGS sequence"/>
</dbReference>
<dbReference type="STRING" id="2015173.A0A026W3U9"/>
<name>A0A026W3U9_OOCBI</name>
<keyword evidence="2" id="KW-0233">DNA recombination</keyword>
<dbReference type="EMBL" id="KK107465">
    <property type="protein sequence ID" value="EZA50286.1"/>
    <property type="molecule type" value="Genomic_DNA"/>
</dbReference>
<protein>
    <recommendedName>
        <fullName evidence="3">Tyr recombinase domain-containing protein</fullName>
    </recommendedName>
</protein>
<accession>A0A026W3U9</accession>
<dbReference type="AlphaFoldDB" id="A0A026W3U9"/>
<reference evidence="4 5" key="1">
    <citation type="journal article" date="2014" name="Curr. Biol.">
        <title>The genome of the clonal raider ant Cerapachys biroi.</title>
        <authorList>
            <person name="Oxley P.R."/>
            <person name="Ji L."/>
            <person name="Fetter-Pruneda I."/>
            <person name="McKenzie S.K."/>
            <person name="Li C."/>
            <person name="Hu H."/>
            <person name="Zhang G."/>
            <person name="Kronauer D.J."/>
        </authorList>
    </citation>
    <scope>NUCLEOTIDE SEQUENCE [LARGE SCALE GENOMIC DNA]</scope>
</reference>
<proteinExistence type="predicted"/>